<dbReference type="PANTHER" id="PTHR39613:SF1">
    <property type="entry name" value="ANCHORED CELL WALL PROTEIN, PUTATIVE (AFU_ORTHOLOGUE AFUA_4G08960)-RELATED"/>
    <property type="match status" value="1"/>
</dbReference>
<dbReference type="AlphaFoldDB" id="A0AB37WA38"/>
<accession>A0AB37WA38</accession>
<reference evidence="3" key="1">
    <citation type="submission" date="2017-10" db="EMBL/GenBank/DDBJ databases">
        <authorList>
            <person name="Armitage A.D."/>
            <person name="Barbara D.J."/>
            <person name="Woodhall J.W."/>
            <person name="Sreenivasaprasad S."/>
            <person name="Lane C.R."/>
            <person name="Clarkson J.P."/>
            <person name="Harrison R.J."/>
        </authorList>
    </citation>
    <scope>NUCLEOTIDE SEQUENCE</scope>
    <source>
        <strain evidence="3">FERA 1164</strain>
    </source>
</reference>
<dbReference type="PANTHER" id="PTHR39613">
    <property type="entry name" value="ANCHORED CELL WALL PROTEIN, PUTATIVE (AFU_ORTHOLOGUE AFUA_4G08960)-RELATED"/>
    <property type="match status" value="1"/>
</dbReference>
<evidence type="ECO:0000256" key="1">
    <source>
        <dbReference type="SAM" id="SignalP"/>
    </source>
</evidence>
<feature type="signal peptide" evidence="1">
    <location>
        <begin position="1"/>
        <end position="17"/>
    </location>
</feature>
<sequence length="209" mass="23631">MRVSALLLVVFGLPAFATLLDTQFPHMLLPLKKSQPDTAFPTQNNATVSYDVRVNKNTHTRNRLDHTYLYQDRSLDEQWTAVNYDVPDNAADICRLRFLINTDTFKNAPLSLKGEAPFAINISRIEPKLVNGGTTWNNKPAITEHYDTYVLSMNGATEVVSKWFSCPKGNVAQFVIHPASKRYLDVYWFELNYGAEDGGPHGVVLEMHI</sequence>
<dbReference type="InterPro" id="IPR018620">
    <property type="entry name" value="Ubiquitin3-bd_protein_But2_C"/>
</dbReference>
<feature type="domain" description="Ubiquitin 3 binding protein But2 C-terminal" evidence="2">
    <location>
        <begin position="23"/>
        <end position="186"/>
    </location>
</feature>
<protein>
    <recommendedName>
        <fullName evidence="2">Ubiquitin 3 binding protein But2 C-terminal domain-containing protein</fullName>
    </recommendedName>
</protein>
<proteinExistence type="predicted"/>
<keyword evidence="1" id="KW-0732">Signal</keyword>
<dbReference type="Pfam" id="PF09792">
    <property type="entry name" value="But2"/>
    <property type="match status" value="1"/>
</dbReference>
<reference evidence="3" key="2">
    <citation type="journal article" date="2019" name="bioRxiv">
        <title>Genomics, evolutionary history and diagnostics of the Alternaria alternata species group including apple and Asian pear pathotypes.</title>
        <authorList>
            <person name="Armitage A.D."/>
            <person name="Cockerton H.M."/>
            <person name="Sreenivasaprasad S."/>
            <person name="Woodhall J.W."/>
            <person name="Lane C.R."/>
            <person name="Harrison R.J."/>
            <person name="Clarkson J.P."/>
        </authorList>
    </citation>
    <scope>NUCLEOTIDE SEQUENCE</scope>
    <source>
        <strain evidence="3">FERA 1164</strain>
    </source>
</reference>
<gene>
    <name evidence="3" type="ORF">AA0115_g8622</name>
</gene>
<name>A0AB37WA38_9PLEO</name>
<comment type="caution">
    <text evidence="3">The sequence shown here is derived from an EMBL/GenBank/DDBJ whole genome shotgun (WGS) entry which is preliminary data.</text>
</comment>
<feature type="chain" id="PRO_5044339748" description="Ubiquitin 3 binding protein But2 C-terminal domain-containing protein" evidence="1">
    <location>
        <begin position="18"/>
        <end position="209"/>
    </location>
</feature>
<evidence type="ECO:0000259" key="2">
    <source>
        <dbReference type="Pfam" id="PF09792"/>
    </source>
</evidence>
<evidence type="ECO:0000313" key="4">
    <source>
        <dbReference type="Proteomes" id="UP000292340"/>
    </source>
</evidence>
<organism evidence="3 4">
    <name type="scientific">Alternaria tenuissima</name>
    <dbReference type="NCBI Taxonomy" id="119927"/>
    <lineage>
        <taxon>Eukaryota</taxon>
        <taxon>Fungi</taxon>
        <taxon>Dikarya</taxon>
        <taxon>Ascomycota</taxon>
        <taxon>Pezizomycotina</taxon>
        <taxon>Dothideomycetes</taxon>
        <taxon>Pleosporomycetidae</taxon>
        <taxon>Pleosporales</taxon>
        <taxon>Pleosporineae</taxon>
        <taxon>Pleosporaceae</taxon>
        <taxon>Alternaria</taxon>
        <taxon>Alternaria sect. Alternaria</taxon>
        <taxon>Alternaria alternata complex</taxon>
    </lineage>
</organism>
<evidence type="ECO:0000313" key="3">
    <source>
        <dbReference type="EMBL" id="RYN23654.1"/>
    </source>
</evidence>
<dbReference type="EMBL" id="PDXB01000024">
    <property type="protein sequence ID" value="RYN23654.1"/>
    <property type="molecule type" value="Genomic_DNA"/>
</dbReference>
<dbReference type="Proteomes" id="UP000292340">
    <property type="component" value="Unassembled WGS sequence"/>
</dbReference>